<evidence type="ECO:0000313" key="1">
    <source>
        <dbReference type="EMBL" id="AYR22728.1"/>
    </source>
</evidence>
<protein>
    <submittedName>
        <fullName evidence="1">Uncharacterized protein</fullName>
    </submittedName>
</protein>
<name>A0AAD0U4S4_9BURK</name>
<accession>A0AAD0U4S4</accession>
<dbReference type="Proteomes" id="UP000269199">
    <property type="component" value="Chromosome"/>
</dbReference>
<proteinExistence type="predicted"/>
<gene>
    <name evidence="1" type="ORF">RC54_02340</name>
</gene>
<evidence type="ECO:0000313" key="2">
    <source>
        <dbReference type="Proteomes" id="UP000269199"/>
    </source>
</evidence>
<dbReference type="EMBL" id="CP024996">
    <property type="protein sequence ID" value="AYR22728.1"/>
    <property type="molecule type" value="Genomic_DNA"/>
</dbReference>
<dbReference type="SUPFAM" id="SSF53335">
    <property type="entry name" value="S-adenosyl-L-methionine-dependent methyltransferases"/>
    <property type="match status" value="1"/>
</dbReference>
<organism evidence="1 2">
    <name type="scientific">Herbaspirillum rubrisubalbicans</name>
    <dbReference type="NCBI Taxonomy" id="80842"/>
    <lineage>
        <taxon>Bacteria</taxon>
        <taxon>Pseudomonadati</taxon>
        <taxon>Pseudomonadota</taxon>
        <taxon>Betaproteobacteria</taxon>
        <taxon>Burkholderiales</taxon>
        <taxon>Oxalobacteraceae</taxon>
        <taxon>Herbaspirillum</taxon>
    </lineage>
</organism>
<dbReference type="AlphaFoldDB" id="A0AAD0U4S4"/>
<dbReference type="Gene3D" id="3.40.50.150">
    <property type="entry name" value="Vaccinia Virus protein VP39"/>
    <property type="match status" value="1"/>
</dbReference>
<dbReference type="InterPro" id="IPR029063">
    <property type="entry name" value="SAM-dependent_MTases_sf"/>
</dbReference>
<reference evidence="1 2" key="1">
    <citation type="submission" date="2017-11" db="EMBL/GenBank/DDBJ databases">
        <title>Complete genome sequence of Herbaspirillum rubrisubalbicans DSM 11543.</title>
        <authorList>
            <person name="Chen M."/>
            <person name="An Q."/>
        </authorList>
    </citation>
    <scope>NUCLEOTIDE SEQUENCE [LARGE SCALE GENOMIC DNA]</scope>
    <source>
        <strain evidence="1 2">DSM 11543</strain>
    </source>
</reference>
<sequence length="291" mass="32295">MRSLKNSSGALSAQKVRPLRDLANISTFVETGTYLGETTAAMRELFRRVVSIELSSTLYQNAVKRFAEDDGVHLLQGDSALMLDDALDLTGGSGAMVWLDAHWSGGSTARAEENTPIMNELEVIRRRGRGDDIILIDDIRYFIDLPAGFETHESNGGYPSLRKLLELLRALPGNYQPYMAGDIMIAMPQSLWDKVEISDVIRAAMALRLDSSPSDATTRWEGMIAGAAGEERATLMTLPDFYADSLKYGIGGHFCYWRGLLHERDKKLDAAKSDFELARRCGVPVGKRNWE</sequence>